<reference evidence="4 5" key="1">
    <citation type="submission" date="2018-07" db="EMBL/GenBank/DDBJ databases">
        <title>Whole genome Sequencing of Pseudoxanthomonas gei KCTC 32298 (T).</title>
        <authorList>
            <person name="Kumar S."/>
            <person name="Bansal K."/>
            <person name="Kaur A."/>
            <person name="Patil P."/>
            <person name="Sharma S."/>
            <person name="Patil P.B."/>
        </authorList>
    </citation>
    <scope>NUCLEOTIDE SEQUENCE [LARGE SCALE GENOMIC DNA]</scope>
    <source>
        <strain evidence="4 5">KCTC 32298</strain>
    </source>
</reference>
<keyword evidence="1 2" id="KW-0129">CBS domain</keyword>
<organism evidence="4 5">
    <name type="scientific">Pseudoxanthomonas gei</name>
    <dbReference type="NCBI Taxonomy" id="1383030"/>
    <lineage>
        <taxon>Bacteria</taxon>
        <taxon>Pseudomonadati</taxon>
        <taxon>Pseudomonadota</taxon>
        <taxon>Gammaproteobacteria</taxon>
        <taxon>Lysobacterales</taxon>
        <taxon>Lysobacteraceae</taxon>
        <taxon>Pseudoxanthomonas</taxon>
    </lineage>
</organism>
<dbReference type="SMART" id="SM00116">
    <property type="entry name" value="CBS"/>
    <property type="match status" value="2"/>
</dbReference>
<gene>
    <name evidence="4" type="ORF">DT603_10825</name>
</gene>
<dbReference type="Gene3D" id="3.10.580.10">
    <property type="entry name" value="CBS-domain"/>
    <property type="match status" value="1"/>
</dbReference>
<evidence type="ECO:0000313" key="5">
    <source>
        <dbReference type="Proteomes" id="UP001429354"/>
    </source>
</evidence>
<dbReference type="PROSITE" id="PS51371">
    <property type="entry name" value="CBS"/>
    <property type="match status" value="2"/>
</dbReference>
<dbReference type="SUPFAM" id="SSF54631">
    <property type="entry name" value="CBS-domain pair"/>
    <property type="match status" value="1"/>
</dbReference>
<feature type="domain" description="CBS" evidence="3">
    <location>
        <begin position="147"/>
        <end position="203"/>
    </location>
</feature>
<evidence type="ECO:0000256" key="1">
    <source>
        <dbReference type="ARBA" id="ARBA00023122"/>
    </source>
</evidence>
<feature type="domain" description="CBS" evidence="3">
    <location>
        <begin position="81"/>
        <end position="138"/>
    </location>
</feature>
<comment type="caution">
    <text evidence="4">The sequence shown here is derived from an EMBL/GenBank/DDBJ whole genome shotgun (WGS) entry which is preliminary data.</text>
</comment>
<dbReference type="PANTHER" id="PTHR43080">
    <property type="entry name" value="CBS DOMAIN-CONTAINING PROTEIN CBSX3, MITOCHONDRIAL"/>
    <property type="match status" value="1"/>
</dbReference>
<dbReference type="InterPro" id="IPR000644">
    <property type="entry name" value="CBS_dom"/>
</dbReference>
<evidence type="ECO:0000313" key="4">
    <source>
        <dbReference type="EMBL" id="NDK39335.1"/>
    </source>
</evidence>
<accession>A0ABX0ACM6</accession>
<dbReference type="InterPro" id="IPR046342">
    <property type="entry name" value="CBS_dom_sf"/>
</dbReference>
<dbReference type="EMBL" id="QOVG01000006">
    <property type="protein sequence ID" value="NDK39335.1"/>
    <property type="molecule type" value="Genomic_DNA"/>
</dbReference>
<dbReference type="CDD" id="cd04622">
    <property type="entry name" value="CBS_pair_HRP1_like"/>
    <property type="match status" value="1"/>
</dbReference>
<dbReference type="Proteomes" id="UP001429354">
    <property type="component" value="Unassembled WGS sequence"/>
</dbReference>
<proteinExistence type="predicted"/>
<dbReference type="InterPro" id="IPR051257">
    <property type="entry name" value="Diverse_CBS-Domain"/>
</dbReference>
<sequence>MGAVCVARVGRQGSRGEVGMKCGQWLARICMRERGNDHTAMQLNKRRAGAGASRVPNPRPASVLAPFISRWSPTMTVQSVMTANPASCTASTPLRDVAQMMVTHDCGQIPVVDEAGAPVGVITDRDITVRMVASGRDTLAGRASDAMSSPAQTVRLDSPLKDAVCLMEASRIRRIPVVDASGKLAGMVSLADLALNGKDQATMEVVKEVSSPGSEATAAK</sequence>
<evidence type="ECO:0000259" key="3">
    <source>
        <dbReference type="PROSITE" id="PS51371"/>
    </source>
</evidence>
<name>A0ABX0ACM6_9GAMM</name>
<keyword evidence="5" id="KW-1185">Reference proteome</keyword>
<dbReference type="PANTHER" id="PTHR43080:SF2">
    <property type="entry name" value="CBS DOMAIN-CONTAINING PROTEIN"/>
    <property type="match status" value="1"/>
</dbReference>
<dbReference type="Pfam" id="PF00571">
    <property type="entry name" value="CBS"/>
    <property type="match status" value="2"/>
</dbReference>
<evidence type="ECO:0000256" key="2">
    <source>
        <dbReference type="PROSITE-ProRule" id="PRU00703"/>
    </source>
</evidence>
<protein>
    <submittedName>
        <fullName evidence="4">CBS domain-containing protein</fullName>
    </submittedName>
</protein>